<feature type="domain" description="Saccharopine dehydrogenase NADP binding" evidence="3">
    <location>
        <begin position="12"/>
        <end position="146"/>
    </location>
</feature>
<name>A0ABM1E6S6_PRICU</name>
<dbReference type="InterPro" id="IPR005097">
    <property type="entry name" value="Sacchrp_dh_NADP-bd"/>
</dbReference>
<dbReference type="SUPFAM" id="SSF51735">
    <property type="entry name" value="NAD(P)-binding Rossmann-fold domains"/>
    <property type="match status" value="1"/>
</dbReference>
<dbReference type="InterPro" id="IPR051276">
    <property type="entry name" value="Saccharopine_DH-like_oxidrdct"/>
</dbReference>
<evidence type="ECO:0000259" key="3">
    <source>
        <dbReference type="Pfam" id="PF03435"/>
    </source>
</evidence>
<sequence length="426" mass="47296">MSSADVQREFDVVIFGATGFTGQFVVEEIARVVQKEHGIKWAIAGRNKSKLETVLKQASEVVGNDVTGTSIIIADVADEESLLSMCRLTRMILNCVGPYRFFGEPVVKACVEAGSHHLDISGEPQFIETMQLKYHDAAQKAGCYIISTCGFDSIPADLGVIFTRDVFKGDLNSIEAYLSINTGPEGGGGHYATYESAIHGFASVKELSALRKTLFVKPLPKPAHRLQRRPQLFRGERVGSDWCVHFQGADRSVVQRTQRFNYEQLKERPVQFNPFVRISSTFWLVIIALMTTIFSLLANFSFGRSLLEKYPKIFTLGYFSHEGPTKKQIEGSSFSWHFVGEGYETKIADPDQQHDDKPSKMIETRVCGPEPGYVTTPICLVAAAMTVLKEAEKMPLDGGVLTPGGAFRKTSLRDRLTEAGMKFEKL</sequence>
<feature type="transmembrane region" description="Helical" evidence="2">
    <location>
        <begin position="282"/>
        <end position="302"/>
    </location>
</feature>
<keyword evidence="2" id="KW-0812">Transmembrane</keyword>
<dbReference type="Pfam" id="PF03435">
    <property type="entry name" value="Sacchrp_dh_NADP"/>
    <property type="match status" value="1"/>
</dbReference>
<dbReference type="RefSeq" id="XP_014667897.1">
    <property type="nucleotide sequence ID" value="XM_014812411.1"/>
</dbReference>
<evidence type="ECO:0000256" key="1">
    <source>
        <dbReference type="ARBA" id="ARBA00038048"/>
    </source>
</evidence>
<proteinExistence type="inferred from homology"/>
<reference evidence="5" key="1">
    <citation type="submission" date="2025-08" db="UniProtKB">
        <authorList>
            <consortium name="RefSeq"/>
        </authorList>
    </citation>
    <scope>IDENTIFICATION</scope>
</reference>
<keyword evidence="4" id="KW-1185">Reference proteome</keyword>
<evidence type="ECO:0000313" key="5">
    <source>
        <dbReference type="RefSeq" id="XP_014667897.1"/>
    </source>
</evidence>
<dbReference type="Proteomes" id="UP000695022">
    <property type="component" value="Unplaced"/>
</dbReference>
<dbReference type="PANTHER" id="PTHR12286">
    <property type="entry name" value="SACCHAROPINE DEHYDROGENASE-LIKE OXIDOREDUCTASE"/>
    <property type="match status" value="1"/>
</dbReference>
<gene>
    <name evidence="5" type="primary">LOC106809346</name>
</gene>
<evidence type="ECO:0000256" key="2">
    <source>
        <dbReference type="SAM" id="Phobius"/>
    </source>
</evidence>
<dbReference type="GeneID" id="106809346"/>
<dbReference type="InterPro" id="IPR036291">
    <property type="entry name" value="NAD(P)-bd_dom_sf"/>
</dbReference>
<organism evidence="4 5">
    <name type="scientific">Priapulus caudatus</name>
    <name type="common">Priapulid worm</name>
    <dbReference type="NCBI Taxonomy" id="37621"/>
    <lineage>
        <taxon>Eukaryota</taxon>
        <taxon>Metazoa</taxon>
        <taxon>Ecdysozoa</taxon>
        <taxon>Scalidophora</taxon>
        <taxon>Priapulida</taxon>
        <taxon>Priapulimorpha</taxon>
        <taxon>Priapulimorphida</taxon>
        <taxon>Priapulidae</taxon>
        <taxon>Priapulus</taxon>
    </lineage>
</organism>
<dbReference type="Gene3D" id="3.40.50.720">
    <property type="entry name" value="NAD(P)-binding Rossmann-like Domain"/>
    <property type="match status" value="1"/>
</dbReference>
<comment type="similarity">
    <text evidence="1">Belongs to the saccharopine dehydrogenase family.</text>
</comment>
<evidence type="ECO:0000313" key="4">
    <source>
        <dbReference type="Proteomes" id="UP000695022"/>
    </source>
</evidence>
<accession>A0ABM1E6S6</accession>
<keyword evidence="2" id="KW-1133">Transmembrane helix</keyword>
<dbReference type="PANTHER" id="PTHR12286:SF5">
    <property type="entry name" value="SACCHAROPINE DEHYDROGENASE-LIKE OXIDOREDUCTASE"/>
    <property type="match status" value="1"/>
</dbReference>
<protein>
    <submittedName>
        <fullName evidence="5">Saccharopine dehydrogenase-like oxidoreductase isoform X1</fullName>
    </submittedName>
</protein>
<keyword evidence="2" id="KW-0472">Membrane</keyword>